<accession>A0A3L6DTQ4</accession>
<name>A0A3L6DTQ4_MAIZE</name>
<dbReference type="Proteomes" id="UP000251960">
    <property type="component" value="Chromosome 8"/>
</dbReference>
<gene>
    <name evidence="1" type="ORF">Zm00014a_041958</name>
</gene>
<dbReference type="EMBL" id="NCVQ01000009">
    <property type="protein sequence ID" value="PWZ11985.1"/>
    <property type="molecule type" value="Genomic_DNA"/>
</dbReference>
<organism evidence="1">
    <name type="scientific">Zea mays</name>
    <name type="common">Maize</name>
    <dbReference type="NCBI Taxonomy" id="4577"/>
    <lineage>
        <taxon>Eukaryota</taxon>
        <taxon>Viridiplantae</taxon>
        <taxon>Streptophyta</taxon>
        <taxon>Embryophyta</taxon>
        <taxon>Tracheophyta</taxon>
        <taxon>Spermatophyta</taxon>
        <taxon>Magnoliopsida</taxon>
        <taxon>Liliopsida</taxon>
        <taxon>Poales</taxon>
        <taxon>Poaceae</taxon>
        <taxon>PACMAD clade</taxon>
        <taxon>Panicoideae</taxon>
        <taxon>Andropogonodae</taxon>
        <taxon>Andropogoneae</taxon>
        <taxon>Tripsacinae</taxon>
        <taxon>Zea</taxon>
    </lineage>
</organism>
<proteinExistence type="predicted"/>
<sequence length="9" mass="848">MALGAVESA</sequence>
<evidence type="ECO:0000313" key="1">
    <source>
        <dbReference type="EMBL" id="PWZ11985.1"/>
    </source>
</evidence>
<protein>
    <submittedName>
        <fullName evidence="1">Uncharacterized protein</fullName>
    </submittedName>
</protein>
<comment type="caution">
    <text evidence="1">The sequence shown here is derived from an EMBL/GenBank/DDBJ whole genome shotgun (WGS) entry which is preliminary data.</text>
</comment>
<reference evidence="1" key="1">
    <citation type="journal article" date="2018" name="Nat. Genet.">
        <title>Extensive intraspecific gene order and gene structural variations between Mo17 and other maize genomes.</title>
        <authorList>
            <person name="Sun S."/>
            <person name="Zhou Y."/>
            <person name="Chen J."/>
            <person name="Shi J."/>
            <person name="Zhao H."/>
            <person name="Zhao H."/>
            <person name="Song W."/>
            <person name="Zhang M."/>
            <person name="Cui Y."/>
            <person name="Dong X."/>
            <person name="Liu H."/>
            <person name="Ma X."/>
            <person name="Jiao Y."/>
            <person name="Wang B."/>
            <person name="Wei X."/>
            <person name="Stein J.C."/>
            <person name="Glaubitz J.C."/>
            <person name="Lu F."/>
            <person name="Yu G."/>
            <person name="Liang C."/>
            <person name="Fengler K."/>
            <person name="Li B."/>
            <person name="Rafalski A."/>
            <person name="Schnable P.S."/>
            <person name="Ware D.H."/>
            <person name="Buckler E.S."/>
            <person name="Lai J."/>
        </authorList>
    </citation>
    <scope>NUCLEOTIDE SEQUENCE [LARGE SCALE GENOMIC DNA]</scope>
    <source>
        <tissue evidence="1">Seedling</tissue>
    </source>
</reference>